<dbReference type="InterPro" id="IPR040793">
    <property type="entry name" value="CDH1_2_SANT_HL1"/>
</dbReference>
<dbReference type="SMART" id="SM00487">
    <property type="entry name" value="DEXDc"/>
    <property type="match status" value="1"/>
</dbReference>
<dbReference type="InterPro" id="IPR016197">
    <property type="entry name" value="Chromo-like_dom_sf"/>
</dbReference>
<evidence type="ECO:0000256" key="14">
    <source>
        <dbReference type="SAM" id="Coils"/>
    </source>
</evidence>
<keyword evidence="20" id="KW-1185">Reference proteome</keyword>
<keyword evidence="5" id="KW-0378">Hydrolase</keyword>
<dbReference type="STRING" id="53326.A0A016X2A6"/>
<evidence type="ECO:0000259" key="18">
    <source>
        <dbReference type="PROSITE" id="PS51194"/>
    </source>
</evidence>
<dbReference type="Gene3D" id="3.40.50.10810">
    <property type="entry name" value="Tandem AAA-ATPase domain"/>
    <property type="match status" value="1"/>
</dbReference>
<keyword evidence="14" id="KW-0175">Coiled coil</keyword>
<dbReference type="EMBL" id="JARK01000012">
    <property type="protein sequence ID" value="EYC45976.1"/>
    <property type="molecule type" value="Genomic_DNA"/>
</dbReference>
<dbReference type="GO" id="GO:0005524">
    <property type="term" value="F:ATP binding"/>
    <property type="evidence" value="ECO:0007669"/>
    <property type="project" value="UniProtKB-KW"/>
</dbReference>
<evidence type="ECO:0000256" key="3">
    <source>
        <dbReference type="ARBA" id="ARBA00022737"/>
    </source>
</evidence>
<evidence type="ECO:0000256" key="9">
    <source>
        <dbReference type="ARBA" id="ARBA00023163"/>
    </source>
</evidence>
<keyword evidence="4" id="KW-0547">Nucleotide-binding</keyword>
<comment type="caution">
    <text evidence="19">The sequence shown here is derived from an EMBL/GenBank/DDBJ whole genome shotgun (WGS) entry which is preliminary data.</text>
</comment>
<feature type="compositionally biased region" description="Low complexity" evidence="15">
    <location>
        <begin position="71"/>
        <end position="85"/>
    </location>
</feature>
<feature type="coiled-coil region" evidence="14">
    <location>
        <begin position="1075"/>
        <end position="1126"/>
    </location>
</feature>
<name>A0A016X2A6_9BILA</name>
<dbReference type="GO" id="GO:0016887">
    <property type="term" value="F:ATP hydrolysis activity"/>
    <property type="evidence" value="ECO:0007669"/>
    <property type="project" value="TreeGrafter"/>
</dbReference>
<dbReference type="Pfam" id="PF23588">
    <property type="entry name" value="HTH_CHD1_Hrp3"/>
    <property type="match status" value="1"/>
</dbReference>
<evidence type="ECO:0000259" key="16">
    <source>
        <dbReference type="PROSITE" id="PS50013"/>
    </source>
</evidence>
<dbReference type="PROSITE" id="PS00598">
    <property type="entry name" value="CHROMO_1"/>
    <property type="match status" value="2"/>
</dbReference>
<feature type="region of interest" description="Disordered" evidence="15">
    <location>
        <begin position="1251"/>
        <end position="1313"/>
    </location>
</feature>
<comment type="catalytic activity">
    <reaction evidence="11">
        <text>ATP + H2O = ADP + phosphate + H(+)</text>
        <dbReference type="Rhea" id="RHEA:13065"/>
        <dbReference type="ChEBI" id="CHEBI:15377"/>
        <dbReference type="ChEBI" id="CHEBI:15378"/>
        <dbReference type="ChEBI" id="CHEBI:30616"/>
        <dbReference type="ChEBI" id="CHEBI:43474"/>
        <dbReference type="ChEBI" id="CHEBI:456216"/>
    </reaction>
</comment>
<comment type="similarity">
    <text evidence="2">Belongs to the SNF2/RAD54 helicase family.</text>
</comment>
<dbReference type="SUPFAM" id="SSF54160">
    <property type="entry name" value="Chromo domain-like"/>
    <property type="match status" value="2"/>
</dbReference>
<keyword evidence="8" id="KW-0238">DNA-binding</keyword>
<dbReference type="PROSITE" id="PS51194">
    <property type="entry name" value="HELICASE_CTER"/>
    <property type="match status" value="1"/>
</dbReference>
<feature type="domain" description="Chromo" evidence="16">
    <location>
        <begin position="325"/>
        <end position="389"/>
    </location>
</feature>
<comment type="subcellular location">
    <subcellularLocation>
        <location evidence="1">Nucleus</location>
    </subcellularLocation>
</comment>
<dbReference type="PROSITE" id="PS50013">
    <property type="entry name" value="CHROMO_2"/>
    <property type="match status" value="2"/>
</dbReference>
<organism evidence="19 20">
    <name type="scientific">Ancylostoma ceylanicum</name>
    <dbReference type="NCBI Taxonomy" id="53326"/>
    <lineage>
        <taxon>Eukaryota</taxon>
        <taxon>Metazoa</taxon>
        <taxon>Ecdysozoa</taxon>
        <taxon>Nematoda</taxon>
        <taxon>Chromadorea</taxon>
        <taxon>Rhabditida</taxon>
        <taxon>Rhabditina</taxon>
        <taxon>Rhabditomorpha</taxon>
        <taxon>Strongyloidea</taxon>
        <taxon>Ancylostomatidae</taxon>
        <taxon>Ancylostomatinae</taxon>
        <taxon>Ancylostoma</taxon>
    </lineage>
</organism>
<dbReference type="PANTHER" id="PTHR45623">
    <property type="entry name" value="CHROMODOMAIN-HELICASE-DNA-BINDING PROTEIN 3-RELATED-RELATED"/>
    <property type="match status" value="1"/>
</dbReference>
<feature type="compositionally biased region" description="Basic and acidic residues" evidence="15">
    <location>
        <begin position="1269"/>
        <end position="1292"/>
    </location>
</feature>
<keyword evidence="7" id="KW-0805">Transcription regulation</keyword>
<dbReference type="CDD" id="cd18666">
    <property type="entry name" value="CD1_tandem_CHD1-2_like"/>
    <property type="match status" value="1"/>
</dbReference>
<dbReference type="Gene3D" id="6.10.140.1440">
    <property type="match status" value="1"/>
</dbReference>
<sequence>MWQDESDDSSSHAGGSEEDVKATPVDATPVDSQQEETRDGDGSSAGEHDSDYENQEEDKVESEDDNDNAPGSSTSSSSSSSSSGSDVPRRRPKGRLDEKTRKLLEDSNYLRRSSRSKQADRKRKSSSPSEEEEEEASQSEESSSDDESYKRSSKKGVPARKSKGSRGRGTNSSRSAVDYTEKGSDEDLDENDVLEWEDDKKSPSSVAANAETIERVIKSRMGAQGATGSATTCYNVAEKGDPNTPNATVLEQQFLIKWVGWSHLHNTWESEASIAAMGANGVKKMQNFLKKQKEMEEWKRTADKEYIEFYECEQVMSEELCEEYKKVERIVAHQVSRDRNAEGVEATEYYVKWCGLSYSDCTWEDARLLPPEQIQAYHRRIDNYKAPSKNAVVLRKRPKFVKIEGMPSFLQPDGKDQTLRDYQLEGLNWMLHAWCKHNSCILADEMGLGKTIQSIAFLAALYHRYELYGPFLVVVPLSTMAAWQKEFAQWAPDLNLVTYMGDTNSREQIRQFEWYVPGTKKIKVNAVLTTYEILLKDKPFLGSFHWAALAVDEAHRLKNDESLLYISLSSFNCDHRLLITGTPLQNSLKELWALLHFIMPEKFDSWAEFESGHSDRDHKGIAALHRKLEPFLLRRVKKDVEKSLPPKLEQILRVDMTAQQKQYYKWILTKNYRELSKGVKGSINGFVNLVMELKKCCNHTSLVRQYDHFENDPQARLQQLLKSSGKLILLDKLLCRLKDTGHRVLIFSQMVMMLDILQEYLQLRRFPAQRLDGSMRADLRKQALDHYNAEGSTDFAFLLSTRAGGLGINLATADTVIIFDSDWNPQNDLQAMSRAHRIGQTRQVNIYRLVTRNSMEEEIVERAKRKLVLDHLVIQRMDTTGRTVLSKTSGSGARSIPFDKKELNDILKFGAADLFKEGDGEEQEPEVDIDRILSVAETRDADETQESGNELLNSFKYANFSINEEQDVAAAAQHQVASSKELDGEATGADWDEIIPAAEREKLEEEERRKLAADLELAPRQRVKVDIEEADDGDASASEGEAEGGRKKRKKAFGDFSGVEVKRFVRSFRKFAKPLQRLEALAQDAELEEHSADELRKLAEALLEGCEKAEEEHELKKNEVKADGEKTKDRGPSFKFAGVVDVNVRAIRKLHAELEPLHKVLSDNDAAADFKPPHKARSQKGWDVEWTSVDDTALLRGVYKYGLGSWEAIKMDPQLGLADKIFLKDKVRKPQPRHVQQRVDYLLKLMDKSANGVRTQRAAPSGLPRKRKAPDDDQGKSAPVEEKRRREKEKEHSSHHKHHHHHSSQAKPSSATRDKTLADQLALVLIEKSIYGQALEDTNDRPFSECVKMMRPVQKYIKKLTAAGSDKEAAKYLMRLGDNCRDQLDEMLKKKPKTNVRKWYNYMWIFLSKFVSQEPMEMLQKYRELCAANHRHRHREHNHVQKEKSPHKHDGEKKKDKDRDKKDGKEQHKKKHHKEHKHDKEHKEHRSHKSHEGHKVGSSDRFIFGWISFVLHWIAQCAFCRFIVGQLREGRWSDFVCTYDLTGSIDEEDAAECV</sequence>
<feature type="domain" description="Helicase C-terminal" evidence="18">
    <location>
        <begin position="729"/>
        <end position="880"/>
    </location>
</feature>
<feature type="compositionally biased region" description="Basic residues" evidence="15">
    <location>
        <begin position="112"/>
        <end position="125"/>
    </location>
</feature>
<feature type="compositionally biased region" description="Basic and acidic residues" evidence="15">
    <location>
        <begin position="94"/>
        <end position="109"/>
    </location>
</feature>
<evidence type="ECO:0000313" key="20">
    <source>
        <dbReference type="Proteomes" id="UP000024635"/>
    </source>
</evidence>
<evidence type="ECO:0000256" key="8">
    <source>
        <dbReference type="ARBA" id="ARBA00023125"/>
    </source>
</evidence>
<reference evidence="20" key="1">
    <citation type="journal article" date="2015" name="Nat. Genet.">
        <title>The genome and transcriptome of the zoonotic hookworm Ancylostoma ceylanicum identify infection-specific gene families.</title>
        <authorList>
            <person name="Schwarz E.M."/>
            <person name="Hu Y."/>
            <person name="Antoshechkin I."/>
            <person name="Miller M.M."/>
            <person name="Sternberg P.W."/>
            <person name="Aroian R.V."/>
        </authorList>
    </citation>
    <scope>NUCLEOTIDE SEQUENCE</scope>
    <source>
        <strain evidence="20">HY135</strain>
    </source>
</reference>
<dbReference type="SMART" id="SM00298">
    <property type="entry name" value="CHROMO"/>
    <property type="match status" value="2"/>
</dbReference>
<dbReference type="FunFam" id="3.40.50.300:FF:000130">
    <property type="entry name" value="Chromodomain-helicase-DNA-binding protein 2 isoform 1"/>
    <property type="match status" value="1"/>
</dbReference>
<dbReference type="InterPro" id="IPR038718">
    <property type="entry name" value="SNF2-like_sf"/>
</dbReference>
<evidence type="ECO:0000256" key="6">
    <source>
        <dbReference type="ARBA" id="ARBA00022840"/>
    </source>
</evidence>
<dbReference type="Pfam" id="PF00176">
    <property type="entry name" value="SNF2-rel_dom"/>
    <property type="match status" value="1"/>
</dbReference>
<feature type="compositionally biased region" description="Acidic residues" evidence="15">
    <location>
        <begin position="129"/>
        <end position="146"/>
    </location>
</feature>
<evidence type="ECO:0000313" key="19">
    <source>
        <dbReference type="EMBL" id="EYC45976.1"/>
    </source>
</evidence>
<evidence type="ECO:0000256" key="10">
    <source>
        <dbReference type="ARBA" id="ARBA00023242"/>
    </source>
</evidence>
<evidence type="ECO:0000256" key="4">
    <source>
        <dbReference type="ARBA" id="ARBA00022741"/>
    </source>
</evidence>
<dbReference type="Gene3D" id="2.40.50.40">
    <property type="match status" value="2"/>
</dbReference>
<accession>A0A016X2A6</accession>
<keyword evidence="10" id="KW-0539">Nucleus</keyword>
<evidence type="ECO:0000256" key="2">
    <source>
        <dbReference type="ARBA" id="ARBA00007025"/>
    </source>
</evidence>
<evidence type="ECO:0000256" key="12">
    <source>
        <dbReference type="ARBA" id="ARBA00074667"/>
    </source>
</evidence>
<dbReference type="SUPFAM" id="SSF52540">
    <property type="entry name" value="P-loop containing nucleoside triphosphate hydrolases"/>
    <property type="match status" value="2"/>
</dbReference>
<dbReference type="PROSITE" id="PS51192">
    <property type="entry name" value="HELICASE_ATP_BIND_1"/>
    <property type="match status" value="1"/>
</dbReference>
<evidence type="ECO:0000256" key="11">
    <source>
        <dbReference type="ARBA" id="ARBA00049360"/>
    </source>
</evidence>
<feature type="region of interest" description="Disordered" evidence="15">
    <location>
        <begin position="1"/>
        <end position="208"/>
    </location>
</feature>
<dbReference type="GO" id="GO:0003677">
    <property type="term" value="F:DNA binding"/>
    <property type="evidence" value="ECO:0007669"/>
    <property type="project" value="UniProtKB-KW"/>
</dbReference>
<protein>
    <recommendedName>
        <fullName evidence="12">Chromodomain-helicase-DNA-binding protein 1</fullName>
    </recommendedName>
    <alternativeName>
        <fullName evidence="13">ATP-dependent helicase CHD1</fullName>
    </alternativeName>
</protein>
<dbReference type="InterPro" id="IPR023780">
    <property type="entry name" value="Chromo_domain"/>
</dbReference>
<keyword evidence="6" id="KW-0067">ATP-binding</keyword>
<dbReference type="Proteomes" id="UP000024635">
    <property type="component" value="Unassembled WGS sequence"/>
</dbReference>
<feature type="domain" description="Helicase ATP-binding" evidence="17">
    <location>
        <begin position="431"/>
        <end position="601"/>
    </location>
</feature>
<feature type="region of interest" description="Disordered" evidence="15">
    <location>
        <begin position="1431"/>
        <end position="1496"/>
    </location>
</feature>
<dbReference type="GO" id="GO:0042393">
    <property type="term" value="F:histone binding"/>
    <property type="evidence" value="ECO:0007669"/>
    <property type="project" value="TreeGrafter"/>
</dbReference>
<dbReference type="CDD" id="cd17993">
    <property type="entry name" value="DEXHc_CHD1_2"/>
    <property type="match status" value="1"/>
</dbReference>
<feature type="compositionally biased region" description="Basic and acidic residues" evidence="15">
    <location>
        <begin position="1438"/>
        <end position="1466"/>
    </location>
</feature>
<dbReference type="CDD" id="cd18659">
    <property type="entry name" value="CD2_tandem"/>
    <property type="match status" value="1"/>
</dbReference>
<dbReference type="GO" id="GO:0000785">
    <property type="term" value="C:chromatin"/>
    <property type="evidence" value="ECO:0007669"/>
    <property type="project" value="TreeGrafter"/>
</dbReference>
<dbReference type="Gene3D" id="3.40.50.300">
    <property type="entry name" value="P-loop containing nucleotide triphosphate hydrolases"/>
    <property type="match status" value="1"/>
</dbReference>
<feature type="compositionally biased region" description="Basic and acidic residues" evidence="15">
    <location>
        <begin position="35"/>
        <end position="51"/>
    </location>
</feature>
<dbReference type="Pfam" id="PF00385">
    <property type="entry name" value="Chromo"/>
    <property type="match status" value="2"/>
</dbReference>
<feature type="region of interest" description="Disordered" evidence="15">
    <location>
        <begin position="1028"/>
        <end position="1049"/>
    </location>
</feature>
<feature type="region of interest" description="Disordered" evidence="15">
    <location>
        <begin position="972"/>
        <end position="992"/>
    </location>
</feature>
<dbReference type="PANTHER" id="PTHR45623:SF14">
    <property type="entry name" value="CHROMODOMAIN-HELICASE-DNA-BINDING PROTEIN 1"/>
    <property type="match status" value="1"/>
</dbReference>
<keyword evidence="3" id="KW-0677">Repeat</keyword>
<dbReference type="Pfam" id="PF13907">
    <property type="entry name" value="CHD1-like_C"/>
    <property type="match status" value="1"/>
</dbReference>
<evidence type="ECO:0000256" key="5">
    <source>
        <dbReference type="ARBA" id="ARBA00022801"/>
    </source>
</evidence>
<evidence type="ECO:0000256" key="13">
    <source>
        <dbReference type="ARBA" id="ARBA00076717"/>
    </source>
</evidence>
<dbReference type="SMART" id="SM00490">
    <property type="entry name" value="HELICc"/>
    <property type="match status" value="1"/>
</dbReference>
<dbReference type="InterPro" id="IPR001650">
    <property type="entry name" value="Helicase_C-like"/>
</dbReference>
<dbReference type="GO" id="GO:0003682">
    <property type="term" value="F:chromatin binding"/>
    <property type="evidence" value="ECO:0007669"/>
    <property type="project" value="TreeGrafter"/>
</dbReference>
<dbReference type="GO" id="GO:0034728">
    <property type="term" value="P:nucleosome organization"/>
    <property type="evidence" value="ECO:0007669"/>
    <property type="project" value="TreeGrafter"/>
</dbReference>
<feature type="domain" description="Chromo" evidence="16">
    <location>
        <begin position="211"/>
        <end position="300"/>
    </location>
</feature>
<evidence type="ECO:0000256" key="1">
    <source>
        <dbReference type="ARBA" id="ARBA00004123"/>
    </source>
</evidence>
<dbReference type="InterPro" id="IPR027417">
    <property type="entry name" value="P-loop_NTPase"/>
</dbReference>
<dbReference type="Pfam" id="PF00271">
    <property type="entry name" value="Helicase_C"/>
    <property type="match status" value="1"/>
</dbReference>
<dbReference type="InterPro" id="IPR000330">
    <property type="entry name" value="SNF2_N"/>
</dbReference>
<dbReference type="InterPro" id="IPR056302">
    <property type="entry name" value="CHD1-2/Hrp3_HTH"/>
</dbReference>
<feature type="compositionally biased region" description="Acidic residues" evidence="15">
    <location>
        <begin position="186"/>
        <end position="197"/>
    </location>
</feature>
<gene>
    <name evidence="19" type="primary">Acey_s0412.g981</name>
    <name evidence="19" type="synonym">Acey-chd-1</name>
    <name evidence="19" type="ORF">Y032_0412g981</name>
</gene>
<dbReference type="Pfam" id="PF18375">
    <property type="entry name" value="CDH1_2_SANT_HL1"/>
    <property type="match status" value="1"/>
</dbReference>
<keyword evidence="9" id="KW-0804">Transcription</keyword>
<dbReference type="FunFam" id="2.40.50.40:FF:000014">
    <property type="entry name" value="Chromodomain-helicase-DNA-binding protein 2 isoform 1"/>
    <property type="match status" value="1"/>
</dbReference>
<feature type="compositionally biased region" description="Basic residues" evidence="15">
    <location>
        <begin position="1293"/>
        <end position="1304"/>
    </location>
</feature>
<dbReference type="SMART" id="SM01176">
    <property type="entry name" value="DUF4208"/>
    <property type="match status" value="1"/>
</dbReference>
<dbReference type="InterPro" id="IPR025260">
    <property type="entry name" value="CHD1-like_C"/>
</dbReference>
<evidence type="ECO:0000256" key="15">
    <source>
        <dbReference type="SAM" id="MobiDB-lite"/>
    </source>
</evidence>
<feature type="compositionally biased region" description="Basic residues" evidence="15">
    <location>
        <begin position="1467"/>
        <end position="1492"/>
    </location>
</feature>
<feature type="compositionally biased region" description="Basic residues" evidence="15">
    <location>
        <begin position="151"/>
        <end position="166"/>
    </location>
</feature>
<dbReference type="CDD" id="cd18793">
    <property type="entry name" value="SF2_C_SNF"/>
    <property type="match status" value="1"/>
</dbReference>
<proteinExistence type="inferred from homology"/>
<feature type="compositionally biased region" description="Acidic residues" evidence="15">
    <location>
        <begin position="52"/>
        <end position="67"/>
    </location>
</feature>
<dbReference type="OrthoDB" id="5857104at2759"/>
<dbReference type="InterPro" id="IPR049730">
    <property type="entry name" value="SNF2/RAD54-like_C"/>
</dbReference>
<dbReference type="InterPro" id="IPR000953">
    <property type="entry name" value="Chromo/chromo_shadow_dom"/>
</dbReference>
<evidence type="ECO:0000256" key="7">
    <source>
        <dbReference type="ARBA" id="ARBA00023015"/>
    </source>
</evidence>
<dbReference type="GO" id="GO:0140658">
    <property type="term" value="F:ATP-dependent chromatin remodeler activity"/>
    <property type="evidence" value="ECO:0007669"/>
    <property type="project" value="TreeGrafter"/>
</dbReference>
<dbReference type="GO" id="GO:0005634">
    <property type="term" value="C:nucleus"/>
    <property type="evidence" value="ECO:0007669"/>
    <property type="project" value="UniProtKB-SubCell"/>
</dbReference>
<dbReference type="InterPro" id="IPR014001">
    <property type="entry name" value="Helicase_ATP-bd"/>
</dbReference>
<dbReference type="Gene3D" id="1.10.10.60">
    <property type="entry name" value="Homeodomain-like"/>
    <property type="match status" value="1"/>
</dbReference>
<dbReference type="FunFam" id="3.40.50.10810:FF:000007">
    <property type="entry name" value="Chromodomain-helicase-DNA-binding protein 2 isoform 1"/>
    <property type="match status" value="1"/>
</dbReference>
<dbReference type="InterPro" id="IPR023779">
    <property type="entry name" value="Chromodomain_CS"/>
</dbReference>
<evidence type="ECO:0000259" key="17">
    <source>
        <dbReference type="PROSITE" id="PS51192"/>
    </source>
</evidence>